<dbReference type="SMART" id="SM00387">
    <property type="entry name" value="HATPase_c"/>
    <property type="match status" value="1"/>
</dbReference>
<dbReference type="InterPro" id="IPR003660">
    <property type="entry name" value="HAMP_dom"/>
</dbReference>
<dbReference type="InterPro" id="IPR003594">
    <property type="entry name" value="HATPase_dom"/>
</dbReference>
<keyword evidence="12" id="KW-0812">Transmembrane</keyword>
<proteinExistence type="predicted"/>
<dbReference type="SMART" id="SM00304">
    <property type="entry name" value="HAMP"/>
    <property type="match status" value="1"/>
</dbReference>
<dbReference type="SUPFAM" id="SSF55874">
    <property type="entry name" value="ATPase domain of HSP90 chaperone/DNA topoisomerase II/histidine kinase"/>
    <property type="match status" value="1"/>
</dbReference>
<keyword evidence="12" id="KW-1133">Transmembrane helix</keyword>
<comment type="subcellular location">
    <subcellularLocation>
        <location evidence="2">Cell membrane</location>
        <topology evidence="2">Multi-pass membrane protein</topology>
    </subcellularLocation>
</comment>
<organism evidence="15 16">
    <name type="scientific">Paenibacillus lactis</name>
    <dbReference type="NCBI Taxonomy" id="228574"/>
    <lineage>
        <taxon>Bacteria</taxon>
        <taxon>Bacillati</taxon>
        <taxon>Bacillota</taxon>
        <taxon>Bacilli</taxon>
        <taxon>Bacillales</taxon>
        <taxon>Paenibacillaceae</taxon>
        <taxon>Paenibacillus</taxon>
    </lineage>
</organism>
<evidence type="ECO:0000256" key="1">
    <source>
        <dbReference type="ARBA" id="ARBA00000085"/>
    </source>
</evidence>
<gene>
    <name evidence="15" type="ORF">J2Z18_000176</name>
</gene>
<dbReference type="InterPro" id="IPR005467">
    <property type="entry name" value="His_kinase_dom"/>
</dbReference>
<dbReference type="Gene3D" id="6.10.340.10">
    <property type="match status" value="1"/>
</dbReference>
<comment type="catalytic activity">
    <reaction evidence="1">
        <text>ATP + protein L-histidine = ADP + protein N-phospho-L-histidine.</text>
        <dbReference type="EC" id="2.7.13.3"/>
    </reaction>
</comment>
<dbReference type="InterPro" id="IPR050640">
    <property type="entry name" value="Bact_2-comp_sensor_kinase"/>
</dbReference>
<dbReference type="GO" id="GO:0004673">
    <property type="term" value="F:protein histidine kinase activity"/>
    <property type="evidence" value="ECO:0007669"/>
    <property type="project" value="UniProtKB-EC"/>
</dbReference>
<keyword evidence="4" id="KW-1003">Cell membrane</keyword>
<dbReference type="CDD" id="cd06225">
    <property type="entry name" value="HAMP"/>
    <property type="match status" value="1"/>
</dbReference>
<evidence type="ECO:0000256" key="5">
    <source>
        <dbReference type="ARBA" id="ARBA00022553"/>
    </source>
</evidence>
<accession>A0ABS4F4T3</accession>
<evidence type="ECO:0000256" key="10">
    <source>
        <dbReference type="ARBA" id="ARBA00023012"/>
    </source>
</evidence>
<evidence type="ECO:0000256" key="12">
    <source>
        <dbReference type="SAM" id="Phobius"/>
    </source>
</evidence>
<dbReference type="Pfam" id="PF02518">
    <property type="entry name" value="HATPase_c"/>
    <property type="match status" value="1"/>
</dbReference>
<dbReference type="Proteomes" id="UP000706926">
    <property type="component" value="Unassembled WGS sequence"/>
</dbReference>
<dbReference type="Pfam" id="PF00672">
    <property type="entry name" value="HAMP"/>
    <property type="match status" value="1"/>
</dbReference>
<evidence type="ECO:0000313" key="16">
    <source>
        <dbReference type="Proteomes" id="UP000706926"/>
    </source>
</evidence>
<evidence type="ECO:0000256" key="3">
    <source>
        <dbReference type="ARBA" id="ARBA00012438"/>
    </source>
</evidence>
<dbReference type="PROSITE" id="PS50885">
    <property type="entry name" value="HAMP"/>
    <property type="match status" value="1"/>
</dbReference>
<dbReference type="EC" id="2.7.13.3" evidence="3"/>
<comment type="caution">
    <text evidence="15">The sequence shown here is derived from an EMBL/GenBank/DDBJ whole genome shotgun (WGS) entry which is preliminary data.</text>
</comment>
<evidence type="ECO:0000259" key="14">
    <source>
        <dbReference type="PROSITE" id="PS50885"/>
    </source>
</evidence>
<feature type="transmembrane region" description="Helical" evidence="12">
    <location>
        <begin position="21"/>
        <end position="43"/>
    </location>
</feature>
<keyword evidence="7" id="KW-0547">Nucleotide-binding</keyword>
<dbReference type="PANTHER" id="PTHR34220">
    <property type="entry name" value="SENSOR HISTIDINE KINASE YPDA"/>
    <property type="match status" value="1"/>
</dbReference>
<sequence>MIRRFLQPGQRKGSGTGYIPIGYKLMLSYLAFIILLVSANFYISQTMYDESMRRQTRKNIQGTLAQIRDNVAYKVDDIVQTSATLYNDSSLIQSVKRMDERMDNYNRMNKVIIPKLESASKAIGLNLRLSVYFHNKSLDEIYRLWGGREDYSEQTYNVYHMDRIYNKRWYEELPEESYNKTMLWRQVEEDQTDGRISLIRRIVDMGNLLEIKEVGIMRFSVRLSELFESVDYKKLGEGSTLTVVDASGNVLYSSGRPGGGVQAHGLKTGMDPLPAADAKNNALVLEEQLPQQSWRLVAEVPLHIIEQEAKRVRTVFILICLACVILFVLTGFLMSRYLSIRITKIVSVLNAFREGNLNKRIKYRGRGEFPQIADALNAMGEDIEALINKVYLTQLQKKEAELEMLQAQINPHFLYNTLSSINQLAKFGETEKLQQMVVQLAQFYRLTLNSGRTMIPIAAEIEQASAYLDIQKVKYGRRMEVAFDIDPDIWPYETVKLILQPFIENTLKHAWSGDRIHIRVLVKKEGDTILYRVIDDGLGMKPERIREIFDPGDHSHVGCGIRNIDERVKLHYGPEYGVSIFSRVGIGTSVQIRIPAKRRRGHRSDERKTEQQGS</sequence>
<dbReference type="RefSeq" id="WP_210094016.1">
    <property type="nucleotide sequence ID" value="NZ_CP139098.1"/>
</dbReference>
<keyword evidence="16" id="KW-1185">Reference proteome</keyword>
<dbReference type="Pfam" id="PF06580">
    <property type="entry name" value="His_kinase"/>
    <property type="match status" value="1"/>
</dbReference>
<dbReference type="Gene3D" id="3.30.565.10">
    <property type="entry name" value="Histidine kinase-like ATPase, C-terminal domain"/>
    <property type="match status" value="1"/>
</dbReference>
<keyword evidence="5" id="KW-0597">Phosphoprotein</keyword>
<dbReference type="SUPFAM" id="SSF158472">
    <property type="entry name" value="HAMP domain-like"/>
    <property type="match status" value="1"/>
</dbReference>
<feature type="domain" description="Histidine kinase" evidence="13">
    <location>
        <begin position="498"/>
        <end position="598"/>
    </location>
</feature>
<name>A0ABS4F4T3_9BACL</name>
<keyword evidence="10" id="KW-0902">Two-component regulatory system</keyword>
<dbReference type="InterPro" id="IPR036890">
    <property type="entry name" value="HATPase_C_sf"/>
</dbReference>
<evidence type="ECO:0000256" key="11">
    <source>
        <dbReference type="ARBA" id="ARBA00023136"/>
    </source>
</evidence>
<keyword evidence="8 15" id="KW-0418">Kinase</keyword>
<evidence type="ECO:0000256" key="4">
    <source>
        <dbReference type="ARBA" id="ARBA00022475"/>
    </source>
</evidence>
<dbReference type="InterPro" id="IPR010559">
    <property type="entry name" value="Sig_transdc_His_kin_internal"/>
</dbReference>
<dbReference type="PANTHER" id="PTHR34220:SF7">
    <property type="entry name" value="SENSOR HISTIDINE KINASE YPDA"/>
    <property type="match status" value="1"/>
</dbReference>
<evidence type="ECO:0000313" key="15">
    <source>
        <dbReference type="EMBL" id="MBP1891107.1"/>
    </source>
</evidence>
<dbReference type="PROSITE" id="PS50109">
    <property type="entry name" value="HIS_KIN"/>
    <property type="match status" value="1"/>
</dbReference>
<protein>
    <recommendedName>
        <fullName evidence="3">histidine kinase</fullName>
        <ecNumber evidence="3">2.7.13.3</ecNumber>
    </recommendedName>
</protein>
<keyword evidence="9" id="KW-0067">ATP-binding</keyword>
<reference evidence="15 16" key="1">
    <citation type="submission" date="2021-03" db="EMBL/GenBank/DDBJ databases">
        <title>Genomic Encyclopedia of Type Strains, Phase IV (KMG-IV): sequencing the most valuable type-strain genomes for metagenomic binning, comparative biology and taxonomic classification.</title>
        <authorList>
            <person name="Goeker M."/>
        </authorList>
    </citation>
    <scope>NUCLEOTIDE SEQUENCE [LARGE SCALE GENOMIC DNA]</scope>
    <source>
        <strain evidence="15 16">DSM 15596</strain>
    </source>
</reference>
<keyword evidence="11 12" id="KW-0472">Membrane</keyword>
<dbReference type="GeneID" id="95402235"/>
<evidence type="ECO:0000256" key="7">
    <source>
        <dbReference type="ARBA" id="ARBA00022741"/>
    </source>
</evidence>
<keyword evidence="6 15" id="KW-0808">Transferase</keyword>
<evidence type="ECO:0000256" key="9">
    <source>
        <dbReference type="ARBA" id="ARBA00022840"/>
    </source>
</evidence>
<feature type="domain" description="HAMP" evidence="14">
    <location>
        <begin position="336"/>
        <end position="388"/>
    </location>
</feature>
<evidence type="ECO:0000259" key="13">
    <source>
        <dbReference type="PROSITE" id="PS50109"/>
    </source>
</evidence>
<evidence type="ECO:0000256" key="2">
    <source>
        <dbReference type="ARBA" id="ARBA00004651"/>
    </source>
</evidence>
<evidence type="ECO:0000256" key="6">
    <source>
        <dbReference type="ARBA" id="ARBA00022679"/>
    </source>
</evidence>
<feature type="transmembrane region" description="Helical" evidence="12">
    <location>
        <begin position="315"/>
        <end position="334"/>
    </location>
</feature>
<evidence type="ECO:0000256" key="8">
    <source>
        <dbReference type="ARBA" id="ARBA00022777"/>
    </source>
</evidence>
<dbReference type="EMBL" id="JAGGKI010000001">
    <property type="protein sequence ID" value="MBP1891107.1"/>
    <property type="molecule type" value="Genomic_DNA"/>
</dbReference>